<evidence type="ECO:0000256" key="9">
    <source>
        <dbReference type="ARBA" id="ARBA00023180"/>
    </source>
</evidence>
<comment type="subcellular location">
    <subcellularLocation>
        <location evidence="1">Cell membrane</location>
        <topology evidence="1">Single-pass type I membrane protein</topology>
    </subcellularLocation>
</comment>
<evidence type="ECO:0000259" key="11">
    <source>
        <dbReference type="PROSITE" id="PS50835"/>
    </source>
</evidence>
<name>W5LA87_ASTMX</name>
<keyword evidence="3" id="KW-0812">Transmembrane</keyword>
<evidence type="ECO:0000256" key="1">
    <source>
        <dbReference type="ARBA" id="ARBA00004251"/>
    </source>
</evidence>
<reference evidence="12" key="4">
    <citation type="submission" date="2025-09" db="UniProtKB">
        <authorList>
            <consortium name="Ensembl"/>
        </authorList>
    </citation>
    <scope>IDENTIFICATION</scope>
</reference>
<feature type="domain" description="Ig-like" evidence="11">
    <location>
        <begin position="18"/>
        <end position="105"/>
    </location>
</feature>
<evidence type="ECO:0000256" key="5">
    <source>
        <dbReference type="ARBA" id="ARBA00022989"/>
    </source>
</evidence>
<evidence type="ECO:0000256" key="10">
    <source>
        <dbReference type="ARBA" id="ARBA00023319"/>
    </source>
</evidence>
<reference evidence="12" key="3">
    <citation type="submission" date="2025-08" db="UniProtKB">
        <authorList>
            <consortium name="Ensembl"/>
        </authorList>
    </citation>
    <scope>IDENTIFICATION</scope>
</reference>
<keyword evidence="4" id="KW-0732">Signal</keyword>
<dbReference type="GO" id="GO:0009897">
    <property type="term" value="C:external side of plasma membrane"/>
    <property type="evidence" value="ECO:0007669"/>
    <property type="project" value="TreeGrafter"/>
</dbReference>
<dbReference type="InterPro" id="IPR051713">
    <property type="entry name" value="T-cell_Activation_Regulation"/>
</dbReference>
<dbReference type="GO" id="GO:0007166">
    <property type="term" value="P:cell surface receptor signaling pathway"/>
    <property type="evidence" value="ECO:0007669"/>
    <property type="project" value="TreeGrafter"/>
</dbReference>
<protein>
    <recommendedName>
        <fullName evidence="11">Ig-like domain-containing protein</fullName>
    </recommendedName>
</protein>
<keyword evidence="13" id="KW-1185">Reference proteome</keyword>
<organism evidence="12 13">
    <name type="scientific">Astyanax mexicanus</name>
    <name type="common">Blind cave fish</name>
    <name type="synonym">Astyanax fasciatus mexicanus</name>
    <dbReference type="NCBI Taxonomy" id="7994"/>
    <lineage>
        <taxon>Eukaryota</taxon>
        <taxon>Metazoa</taxon>
        <taxon>Chordata</taxon>
        <taxon>Craniata</taxon>
        <taxon>Vertebrata</taxon>
        <taxon>Euteleostomi</taxon>
        <taxon>Actinopterygii</taxon>
        <taxon>Neopterygii</taxon>
        <taxon>Teleostei</taxon>
        <taxon>Ostariophysi</taxon>
        <taxon>Characiformes</taxon>
        <taxon>Characoidei</taxon>
        <taxon>Acestrorhamphidae</taxon>
        <taxon>Acestrorhamphinae</taxon>
        <taxon>Astyanax</taxon>
    </lineage>
</organism>
<dbReference type="AlphaFoldDB" id="W5LA87"/>
<dbReference type="Gene3D" id="2.60.40.10">
    <property type="entry name" value="Immunoglobulins"/>
    <property type="match status" value="2"/>
</dbReference>
<dbReference type="Proteomes" id="UP000018467">
    <property type="component" value="Unassembled WGS sequence"/>
</dbReference>
<dbReference type="InParanoid" id="W5LA87"/>
<keyword evidence="8" id="KW-0675">Receptor</keyword>
<dbReference type="HOGENOM" id="CLU_1626444_0_0_1"/>
<evidence type="ECO:0000256" key="6">
    <source>
        <dbReference type="ARBA" id="ARBA00023136"/>
    </source>
</evidence>
<dbReference type="Pfam" id="PF07686">
    <property type="entry name" value="V-set"/>
    <property type="match status" value="2"/>
</dbReference>
<dbReference type="PANTHER" id="PTHR25466">
    <property type="entry name" value="T-LYMPHOCYTE ACTIVATION ANTIGEN"/>
    <property type="match status" value="1"/>
</dbReference>
<keyword evidence="9" id="KW-0325">Glycoprotein</keyword>
<dbReference type="InterPro" id="IPR003598">
    <property type="entry name" value="Ig_sub2"/>
</dbReference>
<dbReference type="Ensembl" id="ENSAMXT00000016749.2">
    <property type="protein sequence ID" value="ENSAMXP00000016749.2"/>
    <property type="gene ID" value="ENSAMXG00000016262.2"/>
</dbReference>
<keyword evidence="2" id="KW-1003">Cell membrane</keyword>
<dbReference type="InterPro" id="IPR036179">
    <property type="entry name" value="Ig-like_dom_sf"/>
</dbReference>
<dbReference type="InterPro" id="IPR003599">
    <property type="entry name" value="Ig_sub"/>
</dbReference>
<dbReference type="PANTHER" id="PTHR25466:SF14">
    <property type="entry name" value="BUTYROPHILIN SUBFAMILY 2 MEMBER A2-LIKE-RELATED"/>
    <property type="match status" value="1"/>
</dbReference>
<evidence type="ECO:0000313" key="13">
    <source>
        <dbReference type="Proteomes" id="UP000018467"/>
    </source>
</evidence>
<sequence>MHCSLVNRGETLSITAHEGESVLLPCSCTDLNSTPDTFSWWKHNTISYRYEEISSESDQYRNRVQLFNNLSPANLSLLISHLTEEDDGYYSCKVKHGEFRYISLTVKDCTLVNRGKALRITAHKGESVLLPCSCTDLNSTPDTFSWWKRNTISYRWEEISSESDQYRNRVQLFNNLSPANLSLLISHLTEEDAGVYSCNVKHCEFTDIGLTVKGKTLLFSHSPISCSIIGQQTYKKEYFGCSLHRHNGVKWNHALAHQHLLLPNYLSQFSSAPMSPLGALGQLMSCSWRCRGQSASLEGIDLFQLWLLGF</sequence>
<dbReference type="InterPro" id="IPR007110">
    <property type="entry name" value="Ig-like_dom"/>
</dbReference>
<keyword evidence="5" id="KW-1133">Transmembrane helix</keyword>
<dbReference type="SUPFAM" id="SSF48726">
    <property type="entry name" value="Immunoglobulin"/>
    <property type="match status" value="2"/>
</dbReference>
<dbReference type="GO" id="GO:0071222">
    <property type="term" value="P:cellular response to lipopolysaccharide"/>
    <property type="evidence" value="ECO:0007669"/>
    <property type="project" value="TreeGrafter"/>
</dbReference>
<accession>W5LA87</accession>
<dbReference type="SMART" id="SM00409">
    <property type="entry name" value="IG"/>
    <property type="match status" value="2"/>
</dbReference>
<dbReference type="InterPro" id="IPR013783">
    <property type="entry name" value="Ig-like_fold"/>
</dbReference>
<dbReference type="GO" id="GO:0031295">
    <property type="term" value="P:T cell costimulation"/>
    <property type="evidence" value="ECO:0007669"/>
    <property type="project" value="TreeGrafter"/>
</dbReference>
<evidence type="ECO:0000256" key="7">
    <source>
        <dbReference type="ARBA" id="ARBA00023157"/>
    </source>
</evidence>
<dbReference type="GeneTree" id="ENSGT01120000272172"/>
<feature type="domain" description="Ig-like" evidence="11">
    <location>
        <begin position="124"/>
        <end position="202"/>
    </location>
</feature>
<evidence type="ECO:0000256" key="4">
    <source>
        <dbReference type="ARBA" id="ARBA00022729"/>
    </source>
</evidence>
<dbReference type="SMART" id="SM00406">
    <property type="entry name" value="IGv"/>
    <property type="match status" value="2"/>
</dbReference>
<evidence type="ECO:0000256" key="3">
    <source>
        <dbReference type="ARBA" id="ARBA00022692"/>
    </source>
</evidence>
<evidence type="ECO:0000256" key="8">
    <source>
        <dbReference type="ARBA" id="ARBA00023170"/>
    </source>
</evidence>
<dbReference type="SMART" id="SM00408">
    <property type="entry name" value="IGc2"/>
    <property type="match status" value="2"/>
</dbReference>
<dbReference type="GO" id="GO:0042130">
    <property type="term" value="P:negative regulation of T cell proliferation"/>
    <property type="evidence" value="ECO:0007669"/>
    <property type="project" value="TreeGrafter"/>
</dbReference>
<evidence type="ECO:0000313" key="12">
    <source>
        <dbReference type="Ensembl" id="ENSAMXP00000016749.2"/>
    </source>
</evidence>
<dbReference type="InterPro" id="IPR013106">
    <property type="entry name" value="Ig_V-set"/>
</dbReference>
<proteinExistence type="predicted"/>
<dbReference type="GO" id="GO:0042102">
    <property type="term" value="P:positive regulation of T cell proliferation"/>
    <property type="evidence" value="ECO:0007669"/>
    <property type="project" value="TreeGrafter"/>
</dbReference>
<keyword evidence="6" id="KW-0472">Membrane</keyword>
<evidence type="ECO:0000256" key="2">
    <source>
        <dbReference type="ARBA" id="ARBA00022475"/>
    </source>
</evidence>
<reference evidence="13" key="2">
    <citation type="journal article" date="2014" name="Nat. Commun.">
        <title>The cavefish genome reveals candidate genes for eye loss.</title>
        <authorList>
            <person name="McGaugh S.E."/>
            <person name="Gross J.B."/>
            <person name="Aken B."/>
            <person name="Blin M."/>
            <person name="Borowsky R."/>
            <person name="Chalopin D."/>
            <person name="Hinaux H."/>
            <person name="Jeffery W.R."/>
            <person name="Keene A."/>
            <person name="Ma L."/>
            <person name="Minx P."/>
            <person name="Murphy D."/>
            <person name="O'Quin K.E."/>
            <person name="Retaux S."/>
            <person name="Rohner N."/>
            <person name="Searle S.M."/>
            <person name="Stahl B.A."/>
            <person name="Tabin C."/>
            <person name="Volff J.N."/>
            <person name="Yoshizawa M."/>
            <person name="Warren W.C."/>
        </authorList>
    </citation>
    <scope>NUCLEOTIDE SEQUENCE [LARGE SCALE GENOMIC DNA]</scope>
    <source>
        <strain evidence="13">female</strain>
    </source>
</reference>
<reference evidence="13" key="1">
    <citation type="submission" date="2013-03" db="EMBL/GenBank/DDBJ databases">
        <authorList>
            <person name="Jeffery W."/>
            <person name="Warren W."/>
            <person name="Wilson R.K."/>
        </authorList>
    </citation>
    <scope>NUCLEOTIDE SEQUENCE</scope>
    <source>
        <strain evidence="13">female</strain>
    </source>
</reference>
<keyword evidence="10" id="KW-0393">Immunoglobulin domain</keyword>
<dbReference type="Bgee" id="ENSAMXG00000016262">
    <property type="expression patterns" value="Expressed in bone element"/>
</dbReference>
<keyword evidence="7" id="KW-1015">Disulfide bond</keyword>
<dbReference type="GO" id="GO:0006955">
    <property type="term" value="P:immune response"/>
    <property type="evidence" value="ECO:0007669"/>
    <property type="project" value="TreeGrafter"/>
</dbReference>
<dbReference type="PROSITE" id="PS50835">
    <property type="entry name" value="IG_LIKE"/>
    <property type="match status" value="2"/>
</dbReference>